<dbReference type="EMBL" id="GFAC01006316">
    <property type="protein sequence ID" value="JAT92872.1"/>
    <property type="molecule type" value="mRNA"/>
</dbReference>
<evidence type="ECO:0000313" key="8">
    <source>
        <dbReference type="EMBL" id="JAT92872.1"/>
    </source>
</evidence>
<protein>
    <submittedName>
        <fullName evidence="8">Putative the thap domain is a dna-binding domain protein</fullName>
    </submittedName>
</protein>
<keyword evidence="3" id="KW-0862">Zinc</keyword>
<dbReference type="PANTHER" id="PTHR46927">
    <property type="entry name" value="AGAP005574-PA"/>
    <property type="match status" value="1"/>
</dbReference>
<dbReference type="GO" id="GO:0003677">
    <property type="term" value="F:DNA binding"/>
    <property type="evidence" value="ECO:0007669"/>
    <property type="project" value="UniProtKB-UniRule"/>
</dbReference>
<feature type="non-terminal residue" evidence="8">
    <location>
        <position position="1"/>
    </location>
</feature>
<dbReference type="InterPro" id="IPR038441">
    <property type="entry name" value="THAP_Znf_sf"/>
</dbReference>
<feature type="compositionally biased region" description="Polar residues" evidence="6">
    <location>
        <begin position="105"/>
        <end position="132"/>
    </location>
</feature>
<dbReference type="PROSITE" id="PS50950">
    <property type="entry name" value="ZF_THAP"/>
    <property type="match status" value="1"/>
</dbReference>
<evidence type="ECO:0000256" key="3">
    <source>
        <dbReference type="ARBA" id="ARBA00022833"/>
    </source>
</evidence>
<evidence type="ECO:0000259" key="7">
    <source>
        <dbReference type="PROSITE" id="PS50950"/>
    </source>
</evidence>
<keyword evidence="1" id="KW-0479">Metal-binding</keyword>
<accession>A0A1E1X0X7</accession>
<evidence type="ECO:0000256" key="6">
    <source>
        <dbReference type="SAM" id="MobiDB-lite"/>
    </source>
</evidence>
<name>A0A1E1X0X7_9ACAR</name>
<dbReference type="InterPro" id="IPR052224">
    <property type="entry name" value="THAP_domain_protein"/>
</dbReference>
<feature type="domain" description="THAP-type" evidence="7">
    <location>
        <begin position="1"/>
        <end position="99"/>
    </location>
</feature>
<dbReference type="InterPro" id="IPR006612">
    <property type="entry name" value="THAP_Znf"/>
</dbReference>
<dbReference type="SMART" id="SM00980">
    <property type="entry name" value="THAP"/>
    <property type="match status" value="1"/>
</dbReference>
<keyword evidence="2 5" id="KW-0863">Zinc-finger</keyword>
<evidence type="ECO:0000256" key="2">
    <source>
        <dbReference type="ARBA" id="ARBA00022771"/>
    </source>
</evidence>
<evidence type="ECO:0000256" key="5">
    <source>
        <dbReference type="PROSITE-ProRule" id="PRU00309"/>
    </source>
</evidence>
<sequence length="196" mass="21229">VVQKCDVVGCPNSRTESQQGSSIVGEVVYHRVPPYEPRRTTWLNAMPLRKAKGRVSLYAQVCSLHFHPEDYSLNTSLSESFGIPWKFRVLSRDAVPSILPVRAQQPSLERNDSSSVQVQDLSFTPGTPQSSGDDPERGPGFSKEGDLGAVVGVCAACGYSVTTLPVAGVGTQTEIKQEATQTPAFMRTRGTQTCNL</sequence>
<reference evidence="8" key="1">
    <citation type="journal article" date="2017" name="Front. Cell. Infect. Microbiol.">
        <title>The Distinct Transcriptional Response of the Midgut of Amblyomma sculptum and Amblyomma aureolatum Ticks to Rickettsia rickettsii Correlates to Their Differences in Susceptibility to Infection.</title>
        <authorList>
            <person name="Martins L.A."/>
            <person name="Galletti M.F.B.M."/>
            <person name="Ribeiro J.M."/>
            <person name="Fujita A."/>
            <person name="Costa F.B."/>
            <person name="Labruna M.B."/>
            <person name="Daffre S."/>
            <person name="Fogaca A.C."/>
        </authorList>
    </citation>
    <scope>NUCLEOTIDE SEQUENCE</scope>
</reference>
<dbReference type="PANTHER" id="PTHR46927:SF3">
    <property type="entry name" value="THAP-TYPE DOMAIN-CONTAINING PROTEIN"/>
    <property type="match status" value="1"/>
</dbReference>
<evidence type="ECO:0000256" key="4">
    <source>
        <dbReference type="ARBA" id="ARBA00023125"/>
    </source>
</evidence>
<dbReference type="AlphaFoldDB" id="A0A1E1X0X7"/>
<organism evidence="8">
    <name type="scientific">Amblyomma aureolatum</name>
    <dbReference type="NCBI Taxonomy" id="187763"/>
    <lineage>
        <taxon>Eukaryota</taxon>
        <taxon>Metazoa</taxon>
        <taxon>Ecdysozoa</taxon>
        <taxon>Arthropoda</taxon>
        <taxon>Chelicerata</taxon>
        <taxon>Arachnida</taxon>
        <taxon>Acari</taxon>
        <taxon>Parasitiformes</taxon>
        <taxon>Ixodida</taxon>
        <taxon>Ixodoidea</taxon>
        <taxon>Ixodidae</taxon>
        <taxon>Amblyomminae</taxon>
        <taxon>Amblyomma</taxon>
    </lineage>
</organism>
<dbReference type="Gene3D" id="6.20.210.20">
    <property type="entry name" value="THAP domain"/>
    <property type="match status" value="1"/>
</dbReference>
<keyword evidence="4 5" id="KW-0238">DNA-binding</keyword>
<feature type="region of interest" description="Disordered" evidence="6">
    <location>
        <begin position="105"/>
        <end position="142"/>
    </location>
</feature>
<proteinExistence type="evidence at transcript level"/>
<evidence type="ECO:0000256" key="1">
    <source>
        <dbReference type="ARBA" id="ARBA00022723"/>
    </source>
</evidence>
<dbReference type="SUPFAM" id="SSF57716">
    <property type="entry name" value="Glucocorticoid receptor-like (DNA-binding domain)"/>
    <property type="match status" value="1"/>
</dbReference>
<dbReference type="GO" id="GO:0008270">
    <property type="term" value="F:zinc ion binding"/>
    <property type="evidence" value="ECO:0007669"/>
    <property type="project" value="UniProtKB-KW"/>
</dbReference>
<dbReference type="Pfam" id="PF05485">
    <property type="entry name" value="THAP"/>
    <property type="match status" value="1"/>
</dbReference>